<gene>
    <name evidence="1" type="ORF">GGD90_002618</name>
</gene>
<evidence type="ECO:0000313" key="1">
    <source>
        <dbReference type="EMBL" id="MBB4248226.1"/>
    </source>
</evidence>
<evidence type="ECO:0000313" key="2">
    <source>
        <dbReference type="Proteomes" id="UP000587070"/>
    </source>
</evidence>
<dbReference type="EMBL" id="JACIGE010000010">
    <property type="protein sequence ID" value="MBB4248226.1"/>
    <property type="molecule type" value="Genomic_DNA"/>
</dbReference>
<comment type="caution">
    <text evidence="1">The sequence shown here is derived from an EMBL/GenBank/DDBJ whole genome shotgun (WGS) entry which is preliminary data.</text>
</comment>
<accession>A0A840G8P7</accession>
<reference evidence="1 2" key="1">
    <citation type="submission" date="2020-08" db="EMBL/GenBank/DDBJ databases">
        <title>Genome sequencing of Purple Non-Sulfur Bacteria from various extreme environments.</title>
        <authorList>
            <person name="Mayer M."/>
        </authorList>
    </citation>
    <scope>NUCLEOTIDE SEQUENCE [LARGE SCALE GENOMIC DNA]</scope>
    <source>
        <strain evidence="1 2">2761</strain>
    </source>
</reference>
<dbReference type="AlphaFoldDB" id="A0A840G8P7"/>
<protein>
    <submittedName>
        <fullName evidence="1">Uncharacterized protein</fullName>
    </submittedName>
</protein>
<proteinExistence type="predicted"/>
<keyword evidence="2" id="KW-1185">Reference proteome</keyword>
<dbReference type="Proteomes" id="UP000587070">
    <property type="component" value="Unassembled WGS sequence"/>
</dbReference>
<name>A0A840G8P7_RHOTE</name>
<organism evidence="1 2">
    <name type="scientific">Rhodocyclus tenuis</name>
    <name type="common">Rhodospirillum tenue</name>
    <dbReference type="NCBI Taxonomy" id="1066"/>
    <lineage>
        <taxon>Bacteria</taxon>
        <taxon>Pseudomonadati</taxon>
        <taxon>Pseudomonadota</taxon>
        <taxon>Betaproteobacteria</taxon>
        <taxon>Rhodocyclales</taxon>
        <taxon>Rhodocyclaceae</taxon>
        <taxon>Rhodocyclus</taxon>
    </lineage>
</organism>
<sequence length="133" mass="15174">MFDIADTRSRRAECHGIGQTDELRREQRFGDDDPRQLLKSHVGIIKCVQDASTSIDAGRKYRIDITVLIKLGCQGRCRAPHRIFHRLLPIIIPDAHFSRGGVRVFRGNEKSPVAFSDPLPCRGAKKWQRPESR</sequence>